<evidence type="ECO:0000256" key="8">
    <source>
        <dbReference type="ARBA" id="ARBA00022801"/>
    </source>
</evidence>
<keyword evidence="11" id="KW-1185">Reference proteome</keyword>
<dbReference type="PANTHER" id="PTHR34448">
    <property type="entry name" value="AMINOPEPTIDASE"/>
    <property type="match status" value="1"/>
</dbReference>
<dbReference type="GO" id="GO:0006508">
    <property type="term" value="P:proteolysis"/>
    <property type="evidence" value="ECO:0007669"/>
    <property type="project" value="UniProtKB-KW"/>
</dbReference>
<keyword evidence="8 10" id="KW-0378">Hydrolase</keyword>
<evidence type="ECO:0000256" key="4">
    <source>
        <dbReference type="ARBA" id="ARBA00008236"/>
    </source>
</evidence>
<evidence type="ECO:0000313" key="10">
    <source>
        <dbReference type="EMBL" id="CUN55279.1"/>
    </source>
</evidence>
<evidence type="ECO:0000256" key="1">
    <source>
        <dbReference type="ARBA" id="ARBA00001941"/>
    </source>
</evidence>
<dbReference type="SUPFAM" id="SSF144052">
    <property type="entry name" value="Thermophilic metalloprotease-like"/>
    <property type="match status" value="1"/>
</dbReference>
<evidence type="ECO:0000256" key="7">
    <source>
        <dbReference type="ARBA" id="ARBA00022723"/>
    </source>
</evidence>
<protein>
    <submittedName>
        <fullName evidence="10">Aminopeptidase 2</fullName>
        <ecNumber evidence="10">3.4.11.-</ecNumber>
    </submittedName>
</protein>
<gene>
    <name evidence="10" type="ORF">ERS852385_00740</name>
</gene>
<keyword evidence="6" id="KW-0645">Protease</keyword>
<dbReference type="GO" id="GO:0004177">
    <property type="term" value="F:aminopeptidase activity"/>
    <property type="evidence" value="ECO:0007669"/>
    <property type="project" value="UniProtKB-KW"/>
</dbReference>
<dbReference type="EC" id="3.4.11.-" evidence="10"/>
<dbReference type="GO" id="GO:0008237">
    <property type="term" value="F:metallopeptidase activity"/>
    <property type="evidence" value="ECO:0007669"/>
    <property type="project" value="UniProtKB-KW"/>
</dbReference>
<evidence type="ECO:0000256" key="2">
    <source>
        <dbReference type="ARBA" id="ARBA00001946"/>
    </source>
</evidence>
<dbReference type="InterPro" id="IPR052170">
    <property type="entry name" value="M29_Exopeptidase"/>
</dbReference>
<comment type="cofactor">
    <cofactor evidence="2">
        <name>Mg(2+)</name>
        <dbReference type="ChEBI" id="CHEBI:18420"/>
    </cofactor>
</comment>
<reference evidence="10 11" key="1">
    <citation type="submission" date="2015-09" db="EMBL/GenBank/DDBJ databases">
        <authorList>
            <consortium name="Pathogen Informatics"/>
        </authorList>
    </citation>
    <scope>NUCLEOTIDE SEQUENCE [LARGE SCALE GENOMIC DNA]</scope>
    <source>
        <strain evidence="10 11">2789STDY5608828</strain>
    </source>
</reference>
<keyword evidence="5 10" id="KW-0031">Aminopeptidase</keyword>
<evidence type="ECO:0000256" key="5">
    <source>
        <dbReference type="ARBA" id="ARBA00022438"/>
    </source>
</evidence>
<keyword evidence="9" id="KW-0482">Metalloprotease</keyword>
<dbReference type="InterPro" id="IPR000787">
    <property type="entry name" value="Peptidase_M29"/>
</dbReference>
<dbReference type="STRING" id="187979.ERS852385_00740"/>
<evidence type="ECO:0000256" key="9">
    <source>
        <dbReference type="ARBA" id="ARBA00023049"/>
    </source>
</evidence>
<dbReference type="GO" id="GO:0046872">
    <property type="term" value="F:metal ion binding"/>
    <property type="evidence" value="ECO:0007669"/>
    <property type="project" value="UniProtKB-KW"/>
</dbReference>
<dbReference type="Gene3D" id="3.40.1830.10">
    <property type="entry name" value="Thermophilic metalloprotease (M29)"/>
    <property type="match status" value="1"/>
</dbReference>
<evidence type="ECO:0000256" key="6">
    <source>
        <dbReference type="ARBA" id="ARBA00022670"/>
    </source>
</evidence>
<evidence type="ECO:0000256" key="3">
    <source>
        <dbReference type="ARBA" id="ARBA00001947"/>
    </source>
</evidence>
<dbReference type="Pfam" id="PF02073">
    <property type="entry name" value="Peptidase_M29"/>
    <property type="match status" value="1"/>
</dbReference>
<comment type="cofactor">
    <cofactor evidence="1">
        <name>Co(2+)</name>
        <dbReference type="ChEBI" id="CHEBI:48828"/>
    </cofactor>
</comment>
<dbReference type="InterPro" id="IPR035097">
    <property type="entry name" value="M29_N-terminal"/>
</dbReference>
<proteinExistence type="inferred from homology"/>
<dbReference type="eggNOG" id="COG2309">
    <property type="taxonomic scope" value="Bacteria"/>
</dbReference>
<dbReference type="RefSeq" id="WP_055160811.1">
    <property type="nucleotide sequence ID" value="NZ_CABIWZ010000003.1"/>
</dbReference>
<organism evidence="10 11">
    <name type="scientific">Mitsuokella jalaludinii</name>
    <dbReference type="NCBI Taxonomy" id="187979"/>
    <lineage>
        <taxon>Bacteria</taxon>
        <taxon>Bacillati</taxon>
        <taxon>Bacillota</taxon>
        <taxon>Negativicutes</taxon>
        <taxon>Selenomonadales</taxon>
        <taxon>Selenomonadaceae</taxon>
        <taxon>Mitsuokella</taxon>
    </lineage>
</organism>
<evidence type="ECO:0000313" key="11">
    <source>
        <dbReference type="Proteomes" id="UP000095546"/>
    </source>
</evidence>
<dbReference type="PANTHER" id="PTHR34448:SF3">
    <property type="entry name" value="AMINOPEPTIDASE AMPS"/>
    <property type="match status" value="1"/>
</dbReference>
<dbReference type="PRINTS" id="PR00919">
    <property type="entry name" value="THERMOPTASE"/>
</dbReference>
<dbReference type="EMBL" id="CYYU01000003">
    <property type="protein sequence ID" value="CUN55279.1"/>
    <property type="molecule type" value="Genomic_DNA"/>
</dbReference>
<comment type="cofactor">
    <cofactor evidence="3">
        <name>Zn(2+)</name>
        <dbReference type="ChEBI" id="CHEBI:29105"/>
    </cofactor>
</comment>
<accession>A0A173XUC8</accession>
<keyword evidence="7" id="KW-0479">Metal-binding</keyword>
<comment type="similarity">
    <text evidence="4">Belongs to the peptidase M29 family.</text>
</comment>
<dbReference type="AlphaFoldDB" id="A0A173XUC8"/>
<dbReference type="Proteomes" id="UP000095546">
    <property type="component" value="Unassembled WGS sequence"/>
</dbReference>
<sequence length="410" mass="45895">MNMNLLHNYARLVVRVGVNLQREQILVINAPIECAEFARAIAKEAFAAGAHDVVVSWNDEQLAHIRYAGGKKALFTEFPEWRRAFYEDYAAQGAAFVSIAARDPEIFGDIDPEKLKLANQAAGAALMEYRERLMNNRNTWCVVSVPTKGWAKKVFPELAEDEAVARLWCEIYKTVRVGEGIDTVKAWQEHIAFLHKAADFLNANDFQKLHYTNRLGTDLTIELPEGHIWAGGAEKSELGTVFAANMPTEEVYTLPKRDGVNGIVYATKPLNFNGNLIENFWLRFENGRVTDFAAKKGEEILRGLIETDEGSHFLGEVALVPYDSPISKSGVLFYNTLFDENAACHLALGKAYPTCLKDGEKMDSVTLLQHGVNDSLMHEDFMVGSRDLEIVGTRRDGTEVQVFHEGNFAF</sequence>
<name>A0A173XUC8_9FIRM</name>
<dbReference type="OrthoDB" id="9803993at2"/>